<name>A0ABW5EC05_9GAMM</name>
<keyword evidence="3" id="KW-1185">Reference proteome</keyword>
<keyword evidence="1" id="KW-0472">Membrane</keyword>
<protein>
    <submittedName>
        <fullName evidence="2">Superinfection immunity protein</fullName>
    </submittedName>
</protein>
<dbReference type="Proteomes" id="UP001597425">
    <property type="component" value="Unassembled WGS sequence"/>
</dbReference>
<evidence type="ECO:0000313" key="3">
    <source>
        <dbReference type="Proteomes" id="UP001597425"/>
    </source>
</evidence>
<dbReference type="EMBL" id="JBHUJD010000014">
    <property type="protein sequence ID" value="MFD2311096.1"/>
    <property type="molecule type" value="Genomic_DNA"/>
</dbReference>
<reference evidence="3" key="1">
    <citation type="journal article" date="2019" name="Int. J. Syst. Evol. Microbiol.">
        <title>The Global Catalogue of Microorganisms (GCM) 10K type strain sequencing project: providing services to taxonomists for standard genome sequencing and annotation.</title>
        <authorList>
            <consortium name="The Broad Institute Genomics Platform"/>
            <consortium name="The Broad Institute Genome Sequencing Center for Infectious Disease"/>
            <person name="Wu L."/>
            <person name="Ma J."/>
        </authorList>
    </citation>
    <scope>NUCLEOTIDE SEQUENCE [LARGE SCALE GENOMIC DNA]</scope>
    <source>
        <strain evidence="3">KCTC 12848</strain>
    </source>
</reference>
<sequence>MLTDLGQMWADFTTAIQSLGLLKGALFVLFFFAIWFLPAIIALFRNRRHLGRIFVANIPAIVSWVAWLALIVWAFTGERKRDGGENSGRADADKPAA</sequence>
<dbReference type="Pfam" id="PF14373">
    <property type="entry name" value="Imm_superinfect"/>
    <property type="match status" value="1"/>
</dbReference>
<accession>A0ABW5EC05</accession>
<organism evidence="2 3">
    <name type="scientific">Microbulbifer halophilus</name>
    <dbReference type="NCBI Taxonomy" id="453963"/>
    <lineage>
        <taxon>Bacteria</taxon>
        <taxon>Pseudomonadati</taxon>
        <taxon>Pseudomonadota</taxon>
        <taxon>Gammaproteobacteria</taxon>
        <taxon>Cellvibrionales</taxon>
        <taxon>Microbulbiferaceae</taxon>
        <taxon>Microbulbifer</taxon>
    </lineage>
</organism>
<evidence type="ECO:0000256" key="1">
    <source>
        <dbReference type="SAM" id="Phobius"/>
    </source>
</evidence>
<dbReference type="InterPro" id="IPR016410">
    <property type="entry name" value="Phage_imm"/>
</dbReference>
<comment type="caution">
    <text evidence="2">The sequence shown here is derived from an EMBL/GenBank/DDBJ whole genome shotgun (WGS) entry which is preliminary data.</text>
</comment>
<proteinExistence type="predicted"/>
<feature type="transmembrane region" description="Helical" evidence="1">
    <location>
        <begin position="53"/>
        <end position="75"/>
    </location>
</feature>
<keyword evidence="1" id="KW-1133">Transmembrane helix</keyword>
<dbReference type="RefSeq" id="WP_265721165.1">
    <property type="nucleotide sequence ID" value="NZ_JAPIVK010000009.1"/>
</dbReference>
<feature type="transmembrane region" description="Helical" evidence="1">
    <location>
        <begin position="20"/>
        <end position="44"/>
    </location>
</feature>
<gene>
    <name evidence="2" type="ORF">ACFSKX_11780</name>
</gene>
<evidence type="ECO:0000313" key="2">
    <source>
        <dbReference type="EMBL" id="MFD2311096.1"/>
    </source>
</evidence>
<keyword evidence="1" id="KW-0812">Transmembrane</keyword>